<dbReference type="AlphaFoldDB" id="A0A0D2PAK1"/>
<feature type="compositionally biased region" description="Polar residues" evidence="1">
    <location>
        <begin position="187"/>
        <end position="197"/>
    </location>
</feature>
<evidence type="ECO:0000256" key="1">
    <source>
        <dbReference type="SAM" id="MobiDB-lite"/>
    </source>
</evidence>
<reference evidence="3" key="1">
    <citation type="submission" date="2014-04" db="EMBL/GenBank/DDBJ databases">
        <title>Evolutionary Origins and Diversification of the Mycorrhizal Mutualists.</title>
        <authorList>
            <consortium name="DOE Joint Genome Institute"/>
            <consortium name="Mycorrhizal Genomics Consortium"/>
            <person name="Kohler A."/>
            <person name="Kuo A."/>
            <person name="Nagy L.G."/>
            <person name="Floudas D."/>
            <person name="Copeland A."/>
            <person name="Barry K.W."/>
            <person name="Cichocki N."/>
            <person name="Veneault-Fourrey C."/>
            <person name="LaButti K."/>
            <person name="Lindquist E.A."/>
            <person name="Lipzen A."/>
            <person name="Lundell T."/>
            <person name="Morin E."/>
            <person name="Murat C."/>
            <person name="Riley R."/>
            <person name="Ohm R."/>
            <person name="Sun H."/>
            <person name="Tunlid A."/>
            <person name="Henrissat B."/>
            <person name="Grigoriev I.V."/>
            <person name="Hibbett D.S."/>
            <person name="Martin F."/>
        </authorList>
    </citation>
    <scope>NUCLEOTIDE SEQUENCE [LARGE SCALE GENOMIC DNA]</scope>
    <source>
        <strain evidence="3">FD-334 SS-4</strain>
    </source>
</reference>
<protein>
    <submittedName>
        <fullName evidence="2">Uncharacterized protein</fullName>
    </submittedName>
</protein>
<keyword evidence="3" id="KW-1185">Reference proteome</keyword>
<feature type="region of interest" description="Disordered" evidence="1">
    <location>
        <begin position="179"/>
        <end position="203"/>
    </location>
</feature>
<accession>A0A0D2PAK1</accession>
<evidence type="ECO:0000313" key="3">
    <source>
        <dbReference type="Proteomes" id="UP000054270"/>
    </source>
</evidence>
<feature type="region of interest" description="Disordered" evidence="1">
    <location>
        <begin position="222"/>
        <end position="260"/>
    </location>
</feature>
<feature type="compositionally biased region" description="Basic and acidic residues" evidence="1">
    <location>
        <begin position="103"/>
        <end position="114"/>
    </location>
</feature>
<sequence length="260" mass="28214">MSSLNRLLDAARIESLLLSYSEARAALEAELANLESGVGPQSLLGEVRLALNPPSCASAAPVVLKRYRTRVDDSIIKQEENVANHLTDRSFSSTPFYPTAAVKTEKHDDPRTYLDEPESTEDMPTVKYVSKTTHLRVGPVLWHPRSIGISRQSTYSSETSISPLVSSVECRISKRSRSVDQDIGALSPSTSSSMTKTHPTDDACRPAKIRKLSFAIPSALPQVPVNPSPRQIRTVGSAIPHGALRRSERLSGGLSSPAQT</sequence>
<organism evidence="2 3">
    <name type="scientific">Hypholoma sublateritium (strain FD-334 SS-4)</name>
    <dbReference type="NCBI Taxonomy" id="945553"/>
    <lineage>
        <taxon>Eukaryota</taxon>
        <taxon>Fungi</taxon>
        <taxon>Dikarya</taxon>
        <taxon>Basidiomycota</taxon>
        <taxon>Agaricomycotina</taxon>
        <taxon>Agaricomycetes</taxon>
        <taxon>Agaricomycetidae</taxon>
        <taxon>Agaricales</taxon>
        <taxon>Agaricineae</taxon>
        <taxon>Strophariaceae</taxon>
        <taxon>Hypholoma</taxon>
    </lineage>
</organism>
<evidence type="ECO:0000313" key="2">
    <source>
        <dbReference type="EMBL" id="KJA17355.1"/>
    </source>
</evidence>
<gene>
    <name evidence="2" type="ORF">HYPSUDRAFT_206292</name>
</gene>
<name>A0A0D2PAK1_HYPSF</name>
<feature type="compositionally biased region" description="Low complexity" evidence="1">
    <location>
        <begin position="250"/>
        <end position="260"/>
    </location>
</feature>
<feature type="region of interest" description="Disordered" evidence="1">
    <location>
        <begin position="103"/>
        <end position="123"/>
    </location>
</feature>
<dbReference type="EMBL" id="KN817605">
    <property type="protein sequence ID" value="KJA17355.1"/>
    <property type="molecule type" value="Genomic_DNA"/>
</dbReference>
<proteinExistence type="predicted"/>
<dbReference type="Proteomes" id="UP000054270">
    <property type="component" value="Unassembled WGS sequence"/>
</dbReference>